<evidence type="ECO:0000259" key="5">
    <source>
        <dbReference type="PROSITE" id="PS50977"/>
    </source>
</evidence>
<dbReference type="Pfam" id="PF00440">
    <property type="entry name" value="TetR_N"/>
    <property type="match status" value="1"/>
</dbReference>
<protein>
    <submittedName>
        <fullName evidence="6">AcrR family transcriptional regulator</fullName>
    </submittedName>
</protein>
<dbReference type="Pfam" id="PF18556">
    <property type="entry name" value="TetR_C_35"/>
    <property type="match status" value="1"/>
</dbReference>
<name>A0A7W7G449_9ACTN</name>
<keyword evidence="2 4" id="KW-0238">DNA-binding</keyword>
<dbReference type="InterPro" id="IPR040611">
    <property type="entry name" value="AlkX_C"/>
</dbReference>
<evidence type="ECO:0000256" key="4">
    <source>
        <dbReference type="PROSITE-ProRule" id="PRU00335"/>
    </source>
</evidence>
<evidence type="ECO:0000256" key="1">
    <source>
        <dbReference type="ARBA" id="ARBA00023015"/>
    </source>
</evidence>
<evidence type="ECO:0000313" key="7">
    <source>
        <dbReference type="Proteomes" id="UP000542742"/>
    </source>
</evidence>
<keyword evidence="7" id="KW-1185">Reference proteome</keyword>
<feature type="domain" description="HTH tetR-type" evidence="5">
    <location>
        <begin position="1"/>
        <end position="55"/>
    </location>
</feature>
<dbReference type="PANTHER" id="PTHR30055:SF234">
    <property type="entry name" value="HTH-TYPE TRANSCRIPTIONAL REGULATOR BETI"/>
    <property type="match status" value="1"/>
</dbReference>
<evidence type="ECO:0000256" key="3">
    <source>
        <dbReference type="ARBA" id="ARBA00023163"/>
    </source>
</evidence>
<keyword evidence="1" id="KW-0805">Transcription regulation</keyword>
<evidence type="ECO:0000313" key="6">
    <source>
        <dbReference type="EMBL" id="MBB4693431.1"/>
    </source>
</evidence>
<dbReference type="InterPro" id="IPR050109">
    <property type="entry name" value="HTH-type_TetR-like_transc_reg"/>
</dbReference>
<evidence type="ECO:0000256" key="2">
    <source>
        <dbReference type="ARBA" id="ARBA00023125"/>
    </source>
</evidence>
<sequence length="177" mass="18444">MVAAARDLTAAHGWDGVRMADVAAAVGVSRQTVYNEFGDRAGLAEQLALAEVQRFAEMVGRELSAHGDDVHAAVHATIQRVLTEAAANPLVRAILTGDRGGGELMPYLTTRSNIVLHAAGEVVAGWVRVQRPELDDGAAAAAADVIIRLVISHIVMPGESSAASAEALSGVFMRLLG</sequence>
<dbReference type="Gene3D" id="1.10.357.10">
    <property type="entry name" value="Tetracycline Repressor, domain 2"/>
    <property type="match status" value="1"/>
</dbReference>
<feature type="DNA-binding region" description="H-T-H motif" evidence="4">
    <location>
        <begin position="18"/>
        <end position="37"/>
    </location>
</feature>
<dbReference type="InterPro" id="IPR001647">
    <property type="entry name" value="HTH_TetR"/>
</dbReference>
<proteinExistence type="predicted"/>
<dbReference type="GO" id="GO:0000976">
    <property type="term" value="F:transcription cis-regulatory region binding"/>
    <property type="evidence" value="ECO:0007669"/>
    <property type="project" value="TreeGrafter"/>
</dbReference>
<dbReference type="EMBL" id="JACHMF010000001">
    <property type="protein sequence ID" value="MBB4693431.1"/>
    <property type="molecule type" value="Genomic_DNA"/>
</dbReference>
<gene>
    <name evidence="6" type="ORF">BKA14_003579</name>
</gene>
<organism evidence="6 7">
    <name type="scientific">Paractinoplanes abujensis</name>
    <dbReference type="NCBI Taxonomy" id="882441"/>
    <lineage>
        <taxon>Bacteria</taxon>
        <taxon>Bacillati</taxon>
        <taxon>Actinomycetota</taxon>
        <taxon>Actinomycetes</taxon>
        <taxon>Micromonosporales</taxon>
        <taxon>Micromonosporaceae</taxon>
        <taxon>Paractinoplanes</taxon>
    </lineage>
</organism>
<dbReference type="RefSeq" id="WP_239093096.1">
    <property type="nucleotide sequence ID" value="NZ_BOMC01000056.1"/>
</dbReference>
<dbReference type="AlphaFoldDB" id="A0A7W7G449"/>
<dbReference type="PANTHER" id="PTHR30055">
    <property type="entry name" value="HTH-TYPE TRANSCRIPTIONAL REGULATOR RUTR"/>
    <property type="match status" value="1"/>
</dbReference>
<dbReference type="SUPFAM" id="SSF46689">
    <property type="entry name" value="Homeodomain-like"/>
    <property type="match status" value="1"/>
</dbReference>
<keyword evidence="3" id="KW-0804">Transcription</keyword>
<dbReference type="Proteomes" id="UP000542742">
    <property type="component" value="Unassembled WGS sequence"/>
</dbReference>
<reference evidence="6 7" key="1">
    <citation type="submission" date="2020-08" db="EMBL/GenBank/DDBJ databases">
        <title>Sequencing the genomes of 1000 actinobacteria strains.</title>
        <authorList>
            <person name="Klenk H.-P."/>
        </authorList>
    </citation>
    <scope>NUCLEOTIDE SEQUENCE [LARGE SCALE GENOMIC DNA]</scope>
    <source>
        <strain evidence="6 7">DSM 45518</strain>
    </source>
</reference>
<accession>A0A7W7G449</accession>
<dbReference type="GO" id="GO:0003700">
    <property type="term" value="F:DNA-binding transcription factor activity"/>
    <property type="evidence" value="ECO:0007669"/>
    <property type="project" value="TreeGrafter"/>
</dbReference>
<comment type="caution">
    <text evidence="6">The sequence shown here is derived from an EMBL/GenBank/DDBJ whole genome shotgun (WGS) entry which is preliminary data.</text>
</comment>
<dbReference type="InterPro" id="IPR009057">
    <property type="entry name" value="Homeodomain-like_sf"/>
</dbReference>
<dbReference type="PROSITE" id="PS50977">
    <property type="entry name" value="HTH_TETR_2"/>
    <property type="match status" value="1"/>
</dbReference>